<keyword evidence="2" id="KW-0547">Nucleotide-binding</keyword>
<dbReference type="EMBL" id="CP013690">
    <property type="protein sequence ID" value="ALU28026.1"/>
    <property type="molecule type" value="Genomic_DNA"/>
</dbReference>
<dbReference type="CDD" id="cd18808">
    <property type="entry name" value="SF1_C_Upf1"/>
    <property type="match status" value="1"/>
</dbReference>
<dbReference type="GO" id="GO:0043139">
    <property type="term" value="F:5'-3' DNA helicase activity"/>
    <property type="evidence" value="ECO:0007669"/>
    <property type="project" value="TreeGrafter"/>
</dbReference>
<dbReference type="KEGG" id="mod:AS202_18550"/>
<dbReference type="Pfam" id="PF13087">
    <property type="entry name" value="AAA_12"/>
    <property type="match status" value="1"/>
</dbReference>
<feature type="domain" description="DNA2/NAM7 helicase-like C-terminal" evidence="8">
    <location>
        <begin position="839"/>
        <end position="998"/>
    </location>
</feature>
<evidence type="ECO:0000256" key="6">
    <source>
        <dbReference type="SAM" id="Coils"/>
    </source>
</evidence>
<evidence type="ECO:0000256" key="1">
    <source>
        <dbReference type="ARBA" id="ARBA00007913"/>
    </source>
</evidence>
<sequence>MTQQHNILKYWRDIEVFNLPGFNKDAVLLDLNQILPWMLDQTRAKDNYKWRYTLYFGKIGNSSIISYLNTLLKSEQIQDWQEPVTGFSCLSALILNENGSIEQDSYILASYILGINALKSGKDLSTISEELEKVKQDFIERHNILDNSSDSHQKGDKPFCLTQIQNEIAYLSWLAPWLNSDIKVFVLKEQVYKDSEAVISFLNSFFLDDLNYLTSIKTSEFSPSLKQYLTLKPSIDKRRDLIKDKWHLFKALNPCYLTMGRWPSKIEYGLYSAQSAAVNTIFKDLKDSEGIQGVNGPPGTGKTTLLLDVIAEVVVKRALVISDLGCDHIFDQGHNVIPKENGFDLYTYPLNPKLQRDFGIVVASNNNAAVENITKELPCKSKIDNETFSKASYFSNYSQRLINQPSWGVLAAALGNSENRTLFKQAFWESNEKENHFGFEALLYSVYKKSDNTNLYAREFEKQNQKFKSLISEFTQFQSLSSEFHDLLPKCIENQNQKDKHLSAIALIDTKIKDCADREKELLNQKQELENDFSKIESTLGVLSLRKPSFFFFHKLFKTSNFTSWDAKASEILQEFNKINKQISDLKNQIDNCLNSIKDYQLEKKALGLKIEKLDEFFIYYNNIKRELNHKYGIDTNDICDLNFLDKSIKQIHLLNPYHSKKIARLRSEIFLTALKLHENAILVNAKKIRNNLNAYFQLIQNTIKTDDKIYQNLWDTFFLCVPVVSTTLASVGRLFSSYSKQQIGWLLLDEAGQATAQSVVGVIQRSKRCVVVGDPLQVEPVVTMPVELVKRLRQEYRVDIDWSYSKTSVQQLADRISRYGTYMDVSGTDKKIWTGFPLRTHRRCDDPMFRIANDIAYNGQMVKATNLTPETQSLAVSQWYNVSDQVILQDRHVVIDEIRLLKEKIFQLRSSGFNKQIYVTSPFKSIARYCHNEFLYDKKIECGTIHRFQGKEADVVFLVLGGDPRSQGARNWVSQKPNMLNVALTRAKKRFYVVGNKSLWSNCDYFNVMAKELK</sequence>
<dbReference type="SUPFAM" id="SSF52540">
    <property type="entry name" value="P-loop containing nucleoside triphosphate hydrolases"/>
    <property type="match status" value="1"/>
</dbReference>
<dbReference type="GO" id="GO:0016787">
    <property type="term" value="F:hydrolase activity"/>
    <property type="evidence" value="ECO:0007669"/>
    <property type="project" value="UniProtKB-KW"/>
</dbReference>
<dbReference type="PANTHER" id="PTHR43788">
    <property type="entry name" value="DNA2/NAM7 HELICASE FAMILY MEMBER"/>
    <property type="match status" value="1"/>
</dbReference>
<evidence type="ECO:0000256" key="2">
    <source>
        <dbReference type="ARBA" id="ARBA00022741"/>
    </source>
</evidence>
<dbReference type="Gene3D" id="3.40.50.300">
    <property type="entry name" value="P-loop containing nucleotide triphosphate hydrolases"/>
    <property type="match status" value="2"/>
</dbReference>
<dbReference type="PANTHER" id="PTHR43788:SF8">
    <property type="entry name" value="DNA-BINDING PROTEIN SMUBP-2"/>
    <property type="match status" value="1"/>
</dbReference>
<feature type="coiled-coil region" evidence="6">
    <location>
        <begin position="512"/>
        <end position="539"/>
    </location>
</feature>
<name>A0AAI8G6P7_9FLAO</name>
<keyword evidence="4" id="KW-0347">Helicase</keyword>
<keyword evidence="5" id="KW-0067">ATP-binding</keyword>
<dbReference type="InterPro" id="IPR041677">
    <property type="entry name" value="DNA2/NAM7_AAA_11"/>
</dbReference>
<evidence type="ECO:0000259" key="7">
    <source>
        <dbReference type="Pfam" id="PF13086"/>
    </source>
</evidence>
<dbReference type="InterPro" id="IPR047187">
    <property type="entry name" value="SF1_C_Upf1"/>
</dbReference>
<evidence type="ECO:0000256" key="4">
    <source>
        <dbReference type="ARBA" id="ARBA00022806"/>
    </source>
</evidence>
<evidence type="ECO:0000313" key="9">
    <source>
        <dbReference type="EMBL" id="ALU28026.1"/>
    </source>
</evidence>
<reference evidence="9 10" key="1">
    <citation type="journal article" date="2016" name="J. Zhejiang Univ. Sci. B">
        <title>Antibiotic resistance mechanisms of Myroides sp.</title>
        <authorList>
            <person name="Hu S."/>
            <person name="Yuan S."/>
            <person name="Qu H."/>
            <person name="Jiang T."/>
            <person name="Zhou Y."/>
            <person name="Wang M."/>
            <person name="Ming D."/>
        </authorList>
    </citation>
    <scope>NUCLEOTIDE SEQUENCE [LARGE SCALE GENOMIC DNA]</scope>
    <source>
        <strain evidence="9 10">PR63039</strain>
    </source>
</reference>
<dbReference type="AlphaFoldDB" id="A0AAI8G6P7"/>
<proteinExistence type="inferred from homology"/>
<evidence type="ECO:0000256" key="5">
    <source>
        <dbReference type="ARBA" id="ARBA00022840"/>
    </source>
</evidence>
<gene>
    <name evidence="9" type="ORF">AS202_18550</name>
</gene>
<keyword evidence="6" id="KW-0175">Coiled coil</keyword>
<accession>A0AAI8G6P7</accession>
<organism evidence="9 10">
    <name type="scientific">Myroides odoratimimus</name>
    <dbReference type="NCBI Taxonomy" id="76832"/>
    <lineage>
        <taxon>Bacteria</taxon>
        <taxon>Pseudomonadati</taxon>
        <taxon>Bacteroidota</taxon>
        <taxon>Flavobacteriia</taxon>
        <taxon>Flavobacteriales</taxon>
        <taxon>Flavobacteriaceae</taxon>
        <taxon>Myroides</taxon>
    </lineage>
</organism>
<dbReference type="GO" id="GO:0005524">
    <property type="term" value="F:ATP binding"/>
    <property type="evidence" value="ECO:0007669"/>
    <property type="project" value="UniProtKB-KW"/>
</dbReference>
<dbReference type="RefSeq" id="WP_058699858.1">
    <property type="nucleotide sequence ID" value="NZ_JACAKM010000015.1"/>
</dbReference>
<dbReference type="InterPro" id="IPR027417">
    <property type="entry name" value="P-loop_NTPase"/>
</dbReference>
<evidence type="ECO:0000259" key="8">
    <source>
        <dbReference type="Pfam" id="PF13087"/>
    </source>
</evidence>
<evidence type="ECO:0008006" key="11">
    <source>
        <dbReference type="Google" id="ProtNLM"/>
    </source>
</evidence>
<feature type="domain" description="DNA2/NAM7 helicase helicase" evidence="7">
    <location>
        <begin position="283"/>
        <end position="783"/>
    </location>
</feature>
<evidence type="ECO:0000256" key="3">
    <source>
        <dbReference type="ARBA" id="ARBA00022801"/>
    </source>
</evidence>
<dbReference type="Proteomes" id="UP000069030">
    <property type="component" value="Chromosome"/>
</dbReference>
<evidence type="ECO:0000313" key="10">
    <source>
        <dbReference type="Proteomes" id="UP000069030"/>
    </source>
</evidence>
<comment type="similarity">
    <text evidence="1">Belongs to the DNA2/NAM7 helicase family.</text>
</comment>
<dbReference type="InterPro" id="IPR050534">
    <property type="entry name" value="Coronavir_polyprotein_1ab"/>
</dbReference>
<protein>
    <recommendedName>
        <fullName evidence="11">DNA helicase</fullName>
    </recommendedName>
</protein>
<feature type="coiled-coil region" evidence="6">
    <location>
        <begin position="569"/>
        <end position="603"/>
    </location>
</feature>
<dbReference type="Pfam" id="PF13086">
    <property type="entry name" value="AAA_11"/>
    <property type="match status" value="1"/>
</dbReference>
<keyword evidence="3" id="KW-0378">Hydrolase</keyword>
<dbReference type="InterPro" id="IPR041679">
    <property type="entry name" value="DNA2/NAM7-like_C"/>
</dbReference>